<feature type="transmembrane region" description="Helical" evidence="1">
    <location>
        <begin position="6"/>
        <end position="31"/>
    </location>
</feature>
<organism evidence="2 3">
    <name type="scientific">Zasmidium cellare ATCC 36951</name>
    <dbReference type="NCBI Taxonomy" id="1080233"/>
    <lineage>
        <taxon>Eukaryota</taxon>
        <taxon>Fungi</taxon>
        <taxon>Dikarya</taxon>
        <taxon>Ascomycota</taxon>
        <taxon>Pezizomycotina</taxon>
        <taxon>Dothideomycetes</taxon>
        <taxon>Dothideomycetidae</taxon>
        <taxon>Mycosphaerellales</taxon>
        <taxon>Mycosphaerellaceae</taxon>
        <taxon>Zasmidium</taxon>
    </lineage>
</organism>
<protein>
    <submittedName>
        <fullName evidence="2">Uncharacterized protein</fullName>
    </submittedName>
</protein>
<name>A0A6A6CLB5_ZASCE</name>
<gene>
    <name evidence="2" type="ORF">M409DRAFT_54217</name>
</gene>
<keyword evidence="1" id="KW-1133">Transmembrane helix</keyword>
<dbReference type="AlphaFoldDB" id="A0A6A6CLB5"/>
<dbReference type="GeneID" id="54565911"/>
<accession>A0A6A6CLB5</accession>
<proteinExistence type="predicted"/>
<dbReference type="EMBL" id="ML993594">
    <property type="protein sequence ID" value="KAF2166998.1"/>
    <property type="molecule type" value="Genomic_DNA"/>
</dbReference>
<evidence type="ECO:0000256" key="1">
    <source>
        <dbReference type="SAM" id="Phobius"/>
    </source>
</evidence>
<dbReference type="Proteomes" id="UP000799537">
    <property type="component" value="Unassembled WGS sequence"/>
</dbReference>
<sequence length="269" mass="30785">MVDVISIVLAIVSLVGSLISAGFTGWISFYIEEHKRSAESKALTNKYRDPLTLSAFDLQSRLFGLVDGHLLVYLQNNSKRTLVKSYTAFLVGQYFSWVYIFRRQAQFLRFSTDSKNKELNRIMDSITKEFIDDTPREKLFMLWKGQQMAIGEVMTLCEDGQLYCMGFAQFTKKYEDDEDFRQWFKSIDEDVLLLDQALRENNPEAANKLRRLQHLLIDLVSLLDKGIITSAGYAQPKVHGAQNCRCIDCPGKRAPYFSTTEKQAGQGQA</sequence>
<keyword evidence="1" id="KW-0812">Transmembrane</keyword>
<evidence type="ECO:0000313" key="2">
    <source>
        <dbReference type="EMBL" id="KAF2166998.1"/>
    </source>
</evidence>
<keyword evidence="3" id="KW-1185">Reference proteome</keyword>
<keyword evidence="1" id="KW-0472">Membrane</keyword>
<reference evidence="2" key="1">
    <citation type="journal article" date="2020" name="Stud. Mycol.">
        <title>101 Dothideomycetes genomes: a test case for predicting lifestyles and emergence of pathogens.</title>
        <authorList>
            <person name="Haridas S."/>
            <person name="Albert R."/>
            <person name="Binder M."/>
            <person name="Bloem J."/>
            <person name="Labutti K."/>
            <person name="Salamov A."/>
            <person name="Andreopoulos B."/>
            <person name="Baker S."/>
            <person name="Barry K."/>
            <person name="Bills G."/>
            <person name="Bluhm B."/>
            <person name="Cannon C."/>
            <person name="Castanera R."/>
            <person name="Culley D."/>
            <person name="Daum C."/>
            <person name="Ezra D."/>
            <person name="Gonzalez J."/>
            <person name="Henrissat B."/>
            <person name="Kuo A."/>
            <person name="Liang C."/>
            <person name="Lipzen A."/>
            <person name="Lutzoni F."/>
            <person name="Magnuson J."/>
            <person name="Mondo S."/>
            <person name="Nolan M."/>
            <person name="Ohm R."/>
            <person name="Pangilinan J."/>
            <person name="Park H.-J."/>
            <person name="Ramirez L."/>
            <person name="Alfaro M."/>
            <person name="Sun H."/>
            <person name="Tritt A."/>
            <person name="Yoshinaga Y."/>
            <person name="Zwiers L.-H."/>
            <person name="Turgeon B."/>
            <person name="Goodwin S."/>
            <person name="Spatafora J."/>
            <person name="Crous P."/>
            <person name="Grigoriev I."/>
        </authorList>
    </citation>
    <scope>NUCLEOTIDE SEQUENCE</scope>
    <source>
        <strain evidence="2">ATCC 36951</strain>
    </source>
</reference>
<evidence type="ECO:0000313" key="3">
    <source>
        <dbReference type="Proteomes" id="UP000799537"/>
    </source>
</evidence>
<dbReference type="RefSeq" id="XP_033667887.1">
    <property type="nucleotide sequence ID" value="XM_033812639.1"/>
</dbReference>
<dbReference type="OrthoDB" id="531190at2759"/>